<name>A0A0R2CVI2_9LACO</name>
<feature type="domain" description="Cyanophage baseplate Pam3 plug gp18" evidence="1">
    <location>
        <begin position="2"/>
        <end position="92"/>
    </location>
</feature>
<dbReference type="EMBL" id="AYZI01000004">
    <property type="protein sequence ID" value="KRM91603.1"/>
    <property type="molecule type" value="Genomic_DNA"/>
</dbReference>
<dbReference type="Proteomes" id="UP000051586">
    <property type="component" value="Unassembled WGS sequence"/>
</dbReference>
<dbReference type="AlphaFoldDB" id="A0A0R2CVI2"/>
<dbReference type="Pfam" id="PF22479">
    <property type="entry name" value="Pam3_gp18"/>
    <property type="match status" value="1"/>
</dbReference>
<proteinExistence type="predicted"/>
<evidence type="ECO:0000313" key="3">
    <source>
        <dbReference type="Proteomes" id="UP000051586"/>
    </source>
</evidence>
<dbReference type="PATRIC" id="fig|1423745.4.peg.783"/>
<dbReference type="InterPro" id="IPR054252">
    <property type="entry name" value="Pam3_gp18"/>
</dbReference>
<gene>
    <name evidence="2" type="ORF">FC87_GL000735</name>
</gene>
<evidence type="ECO:0000259" key="1">
    <source>
        <dbReference type="Pfam" id="PF22479"/>
    </source>
</evidence>
<dbReference type="STRING" id="1423745.GCA_001311215_01840"/>
<evidence type="ECO:0000313" key="2">
    <source>
        <dbReference type="EMBL" id="KRM91603.1"/>
    </source>
</evidence>
<organism evidence="2 3">
    <name type="scientific">Fructilactobacillus florum DSM 22689 = JCM 16035</name>
    <dbReference type="NCBI Taxonomy" id="1423745"/>
    <lineage>
        <taxon>Bacteria</taxon>
        <taxon>Bacillati</taxon>
        <taxon>Bacillota</taxon>
        <taxon>Bacilli</taxon>
        <taxon>Lactobacillales</taxon>
        <taxon>Lactobacillaceae</taxon>
        <taxon>Fructilactobacillus</taxon>
    </lineage>
</organism>
<sequence>MPYYQTIKLDDGNYNLRFNWNEIGRFYTVDLFDAKNNLIYAGERLQLNQRLWRGIWNEKFPMETLIPIDDSGKETEINPANLNVTVFLCVDDGSDGSDSN</sequence>
<reference evidence="2 3" key="1">
    <citation type="journal article" date="2015" name="Genome Announc.">
        <title>Expanding the biotechnology potential of lactobacilli through comparative genomics of 213 strains and associated genera.</title>
        <authorList>
            <person name="Sun Z."/>
            <person name="Harris H.M."/>
            <person name="McCann A."/>
            <person name="Guo C."/>
            <person name="Argimon S."/>
            <person name="Zhang W."/>
            <person name="Yang X."/>
            <person name="Jeffery I.B."/>
            <person name="Cooney J.C."/>
            <person name="Kagawa T.F."/>
            <person name="Liu W."/>
            <person name="Song Y."/>
            <person name="Salvetti E."/>
            <person name="Wrobel A."/>
            <person name="Rasinkangas P."/>
            <person name="Parkhill J."/>
            <person name="Rea M.C."/>
            <person name="O'Sullivan O."/>
            <person name="Ritari J."/>
            <person name="Douillard F.P."/>
            <person name="Paul Ross R."/>
            <person name="Yang R."/>
            <person name="Briner A.E."/>
            <person name="Felis G.E."/>
            <person name="de Vos W.M."/>
            <person name="Barrangou R."/>
            <person name="Klaenhammer T.R."/>
            <person name="Caufield P.W."/>
            <person name="Cui Y."/>
            <person name="Zhang H."/>
            <person name="O'Toole P.W."/>
        </authorList>
    </citation>
    <scope>NUCLEOTIDE SEQUENCE [LARGE SCALE GENOMIC DNA]</scope>
    <source>
        <strain evidence="2 3">DSM 22689</strain>
    </source>
</reference>
<protein>
    <recommendedName>
        <fullName evidence="1">Cyanophage baseplate Pam3 plug gp18 domain-containing protein</fullName>
    </recommendedName>
</protein>
<accession>A0A0R2CVI2</accession>
<comment type="caution">
    <text evidence="2">The sequence shown here is derived from an EMBL/GenBank/DDBJ whole genome shotgun (WGS) entry which is preliminary data.</text>
</comment>